<proteinExistence type="predicted"/>
<dbReference type="PANTHER" id="PTHR44259:SF65">
    <property type="entry name" value="F-BOX DOMAIN-CONTAINING PROTEIN"/>
    <property type="match status" value="1"/>
</dbReference>
<dbReference type="OMA" id="FICHIED"/>
<evidence type="ECO:0000259" key="1">
    <source>
        <dbReference type="PROSITE" id="PS50181"/>
    </source>
</evidence>
<dbReference type="PANTHER" id="PTHR44259">
    <property type="entry name" value="OS07G0183000 PROTEIN-RELATED"/>
    <property type="match status" value="1"/>
</dbReference>
<name>A0A059BVN8_EUCGR</name>
<dbReference type="EMBL" id="KK198758">
    <property type="protein sequence ID" value="KCW70039.1"/>
    <property type="molecule type" value="Genomic_DNA"/>
</dbReference>
<sequence>MERTDQKKPCFHGTAGGWSDLPSPLIELIAYRLPLDDLIDFSETCSHWRNVVVRLQGGFQRRISLPWLMIANPTRPNSPGFFSLRRQSFYEFPLREVRRKRCLSSRGWIMTIGGNGNVRLFNPLSRGRARVKLSALKPDGYVNVDIGKFALSACPLSSAESDIMVLGDIDRRLALWNYQDRAWTMVSPHRIYMDLIYHKGRFLAVDATGTIRAFPVKLDGPNPATDGRVVAWRPPGLVKLEHLKKHYLVECWGSLLVLSQEWRQGFVTSGFQAFLLDLEASTWTKINSLGDRSLFLGLNSSFSMEVSDRHGGIEPDCIYFTDDCTYNGTGGKDMGIYHMADGRIDPLLFDAMPHRPDSTPLWIEPNAG</sequence>
<dbReference type="eggNOG" id="ENOG502QS0H">
    <property type="taxonomic scope" value="Eukaryota"/>
</dbReference>
<dbReference type="Gramene" id="KCW70039">
    <property type="protein sequence ID" value="KCW70039"/>
    <property type="gene ID" value="EUGRSUZ_F03344"/>
</dbReference>
<organism evidence="2">
    <name type="scientific">Eucalyptus grandis</name>
    <name type="common">Flooded gum</name>
    <dbReference type="NCBI Taxonomy" id="71139"/>
    <lineage>
        <taxon>Eukaryota</taxon>
        <taxon>Viridiplantae</taxon>
        <taxon>Streptophyta</taxon>
        <taxon>Embryophyta</taxon>
        <taxon>Tracheophyta</taxon>
        <taxon>Spermatophyta</taxon>
        <taxon>Magnoliopsida</taxon>
        <taxon>eudicotyledons</taxon>
        <taxon>Gunneridae</taxon>
        <taxon>Pentapetalae</taxon>
        <taxon>rosids</taxon>
        <taxon>malvids</taxon>
        <taxon>Myrtales</taxon>
        <taxon>Myrtaceae</taxon>
        <taxon>Myrtoideae</taxon>
        <taxon>Eucalypteae</taxon>
        <taxon>Eucalyptus</taxon>
    </lineage>
</organism>
<dbReference type="InterPro" id="IPR001810">
    <property type="entry name" value="F-box_dom"/>
</dbReference>
<dbReference type="Gene3D" id="1.20.1280.50">
    <property type="match status" value="1"/>
</dbReference>
<dbReference type="InParanoid" id="A0A059BVN8"/>
<dbReference type="Pfam" id="PF00646">
    <property type="entry name" value="F-box"/>
    <property type="match status" value="1"/>
</dbReference>
<dbReference type="InterPro" id="IPR005174">
    <property type="entry name" value="KIB1-4_b-propeller"/>
</dbReference>
<dbReference type="SUPFAM" id="SSF81383">
    <property type="entry name" value="F-box domain"/>
    <property type="match status" value="1"/>
</dbReference>
<accession>A0A059BVN8</accession>
<dbReference type="OrthoDB" id="642536at2759"/>
<dbReference type="AlphaFoldDB" id="A0A059BVN8"/>
<dbReference type="KEGG" id="egr:104452079"/>
<evidence type="ECO:0000313" key="2">
    <source>
        <dbReference type="EMBL" id="KCW70039.1"/>
    </source>
</evidence>
<protein>
    <recommendedName>
        <fullName evidence="1">F-box domain-containing protein</fullName>
    </recommendedName>
</protein>
<gene>
    <name evidence="2" type="ORF">EUGRSUZ_F03344</name>
</gene>
<dbReference type="InterPro" id="IPR050942">
    <property type="entry name" value="F-box_BR-signaling"/>
</dbReference>
<reference evidence="2" key="1">
    <citation type="submission" date="2013-07" db="EMBL/GenBank/DDBJ databases">
        <title>The genome of Eucalyptus grandis.</title>
        <authorList>
            <person name="Schmutz J."/>
            <person name="Hayes R."/>
            <person name="Myburg A."/>
            <person name="Tuskan G."/>
            <person name="Grattapaglia D."/>
            <person name="Rokhsar D.S."/>
        </authorList>
    </citation>
    <scope>NUCLEOTIDE SEQUENCE</scope>
    <source>
        <tissue evidence="2">Leaf extractions</tissue>
    </source>
</reference>
<dbReference type="CDD" id="cd09917">
    <property type="entry name" value="F-box_SF"/>
    <property type="match status" value="1"/>
</dbReference>
<dbReference type="InterPro" id="IPR036047">
    <property type="entry name" value="F-box-like_dom_sf"/>
</dbReference>
<dbReference type="Pfam" id="PF03478">
    <property type="entry name" value="Beta-prop_KIB1-4"/>
    <property type="match status" value="1"/>
</dbReference>
<feature type="domain" description="F-box" evidence="1">
    <location>
        <begin position="15"/>
        <end position="62"/>
    </location>
</feature>
<dbReference type="STRING" id="71139.A0A059BVN8"/>
<dbReference type="PROSITE" id="PS50181">
    <property type="entry name" value="FBOX"/>
    <property type="match status" value="1"/>
</dbReference>